<dbReference type="PROSITE" id="PS51740">
    <property type="entry name" value="SPOVT_ABRB"/>
    <property type="match status" value="1"/>
</dbReference>
<keyword evidence="1" id="KW-0238">DNA-binding</keyword>
<organism evidence="3 4">
    <name type="scientific">Microlunatus phosphovorus (strain ATCC 700054 / DSM 10555 / JCM 9379 / NBRC 101784 / NCIMB 13414 / VKM Ac-1990 / NM-1)</name>
    <dbReference type="NCBI Taxonomy" id="1032480"/>
    <lineage>
        <taxon>Bacteria</taxon>
        <taxon>Bacillati</taxon>
        <taxon>Actinomycetota</taxon>
        <taxon>Actinomycetes</taxon>
        <taxon>Propionibacteriales</taxon>
        <taxon>Propionibacteriaceae</taxon>
        <taxon>Microlunatus</taxon>
    </lineage>
</organism>
<dbReference type="SMART" id="SM00966">
    <property type="entry name" value="SpoVT_AbrB"/>
    <property type="match status" value="1"/>
</dbReference>
<sequence>MKTTIDRAGRLVIPKALRLEIGLVPGPVEIVVDGNALRIRPSGAVEFDDLELVDGIPTLPRTGVPTTDNDVREMRLADQR</sequence>
<accession>F5XQU1</accession>
<dbReference type="eggNOG" id="COG2002">
    <property type="taxonomic scope" value="Bacteria"/>
</dbReference>
<dbReference type="EMBL" id="AP012204">
    <property type="protein sequence ID" value="BAK36963.1"/>
    <property type="molecule type" value="Genomic_DNA"/>
</dbReference>
<dbReference type="InterPro" id="IPR007159">
    <property type="entry name" value="SpoVT-AbrB_dom"/>
</dbReference>
<evidence type="ECO:0000313" key="3">
    <source>
        <dbReference type="EMBL" id="BAK36963.1"/>
    </source>
</evidence>
<evidence type="ECO:0000313" key="4">
    <source>
        <dbReference type="Proteomes" id="UP000007947"/>
    </source>
</evidence>
<feature type="domain" description="SpoVT-AbrB" evidence="2">
    <location>
        <begin position="1"/>
        <end position="44"/>
    </location>
</feature>
<dbReference type="GO" id="GO:0003677">
    <property type="term" value="F:DNA binding"/>
    <property type="evidence" value="ECO:0007669"/>
    <property type="project" value="UniProtKB-UniRule"/>
</dbReference>
<dbReference type="Pfam" id="PF04014">
    <property type="entry name" value="MazE_antitoxin"/>
    <property type="match status" value="1"/>
</dbReference>
<dbReference type="RefSeq" id="WP_013864805.1">
    <property type="nucleotide sequence ID" value="NC_015635.1"/>
</dbReference>
<reference evidence="3 4" key="1">
    <citation type="submission" date="2011-05" db="EMBL/GenBank/DDBJ databases">
        <title>Whole genome sequence of Microlunatus phosphovorus NM-1.</title>
        <authorList>
            <person name="Hosoyama A."/>
            <person name="Sasaki K."/>
            <person name="Harada T."/>
            <person name="Igarashi R."/>
            <person name="Kawakoshi A."/>
            <person name="Sasagawa M."/>
            <person name="Fukada J."/>
            <person name="Nakamura S."/>
            <person name="Katano Y."/>
            <person name="Hanada S."/>
            <person name="Kamagata Y."/>
            <person name="Nakamura N."/>
            <person name="Yamazaki S."/>
            <person name="Fujita N."/>
        </authorList>
    </citation>
    <scope>NUCLEOTIDE SEQUENCE [LARGE SCALE GENOMIC DNA]</scope>
    <source>
        <strain evidence="4">ATCC 700054 / DSM 10555 / JCM 9379 / NBRC 101784 / NCIMB 13414 / VKM Ac-1990 / NM-1</strain>
    </source>
</reference>
<dbReference type="AlphaFoldDB" id="F5XQU1"/>
<evidence type="ECO:0000256" key="1">
    <source>
        <dbReference type="PROSITE-ProRule" id="PRU01076"/>
    </source>
</evidence>
<dbReference type="KEGG" id="mph:MLP_39490"/>
<dbReference type="SUPFAM" id="SSF89447">
    <property type="entry name" value="AbrB/MazE/MraZ-like"/>
    <property type="match status" value="1"/>
</dbReference>
<name>F5XQU1_MICPN</name>
<keyword evidence="4" id="KW-1185">Reference proteome</keyword>
<dbReference type="Proteomes" id="UP000007947">
    <property type="component" value="Chromosome"/>
</dbReference>
<dbReference type="STRING" id="1032480.MLP_39490"/>
<dbReference type="HOGENOM" id="CLU_2717889_0_0_11"/>
<dbReference type="Gene3D" id="2.10.260.10">
    <property type="match status" value="1"/>
</dbReference>
<gene>
    <name evidence="3" type="ordered locus">MLP_39490</name>
</gene>
<dbReference type="InterPro" id="IPR037914">
    <property type="entry name" value="SpoVT-AbrB_sf"/>
</dbReference>
<protein>
    <recommendedName>
        <fullName evidence="2">SpoVT-AbrB domain-containing protein</fullName>
    </recommendedName>
</protein>
<dbReference type="OrthoDB" id="33406at2"/>
<proteinExistence type="predicted"/>
<evidence type="ECO:0000259" key="2">
    <source>
        <dbReference type="PROSITE" id="PS51740"/>
    </source>
</evidence>